<feature type="region of interest" description="Disordered" evidence="2">
    <location>
        <begin position="1"/>
        <end position="86"/>
    </location>
</feature>
<dbReference type="EMBL" id="JAWHQM010000034">
    <property type="protein sequence ID" value="KAK5633622.1"/>
    <property type="molecule type" value="Genomic_DNA"/>
</dbReference>
<feature type="compositionally biased region" description="Basic and acidic residues" evidence="2">
    <location>
        <begin position="152"/>
        <end position="161"/>
    </location>
</feature>
<name>A0AAN7Z8W8_9PEZI</name>
<keyword evidence="1" id="KW-0175">Coiled coil</keyword>
<keyword evidence="4" id="KW-1185">Reference proteome</keyword>
<sequence>MNIRKKNPADFSTAGRPGSSSAPDTNVKAGRHKNDNILHGLDAKGQTFNTPPNTVPMQNNARRTSTTEVVQGPGHPATTSLSPRSKARSMLGVGITQSHNNVEPAADYSNNRFQDPNAAIRNSPERHPATPRQLAVELPADPTPGLAGGDLRITEGNKESDSSIPPGELDVLNKDNTLTSDQIPLEAALSFQVPEEHLDREELHFGNMNNEHHSLTGYDRSGQHSTYSTPVRERLEHEVSQPTSSISPIDPRADQIRRLEKCNAELTKENRNLIIFKRRCGVHDERRKADEIKISTLHKELEQIAKESERVKNDAQTESIQLNQKITALEKEGTRYSQELRVTKLELRRAEQVVHKTKNRLRECEEELRVRYQDIDILTRQTKELQHENESINKRHEVDMSFLKDEHRRAIIHLEQESRSISEKAQKDLEDANNKHETEMLDLNKSHKTEVLLLNEKHETEVLGLNEKHRRETDDMTSKFEEEMKIQSHHMQSIVDEKNRTIAAQDIRMASYNKQIHGVIPDGELERKFRSLTLSIDNLVNELPRPESYVVDTALDRVGFLRRNSPRGSRVWPKFLRKVCWDSLIRGFFQLQPGFDSSDPKRDFPNNKKANSWRASLFGAILNEVMSTINDSSVIGFSKFFRNNVRIVRNDLVETLEKVCQKDLDARCSRQVLKLCNDVGLLSLQLGAQQSVIVLETCCHEEWTQSGALFKDDNDFNENSLKVDIMVQPALKRIGDGGQDFTTQKVLVAGRIVALKAGMEINSN</sequence>
<gene>
    <name evidence="3" type="ORF">RRF57_009336</name>
</gene>
<evidence type="ECO:0000256" key="1">
    <source>
        <dbReference type="SAM" id="Coils"/>
    </source>
</evidence>
<reference evidence="3 4" key="1">
    <citation type="submission" date="2023-10" db="EMBL/GenBank/DDBJ databases">
        <title>Draft genome sequence of Xylaria bambusicola isolate GMP-LS, the root and basal stem rot pathogen of sugarcane in Indonesia.</title>
        <authorList>
            <person name="Selvaraj P."/>
            <person name="Muralishankar V."/>
            <person name="Muruganantham S."/>
            <person name="Sp S."/>
            <person name="Haryani S."/>
            <person name="Lau K.J.X."/>
            <person name="Naqvi N.I."/>
        </authorList>
    </citation>
    <scope>NUCLEOTIDE SEQUENCE [LARGE SCALE GENOMIC DNA]</scope>
    <source>
        <strain evidence="3">GMP-LS</strain>
    </source>
</reference>
<evidence type="ECO:0000313" key="3">
    <source>
        <dbReference type="EMBL" id="KAK5633622.1"/>
    </source>
</evidence>
<accession>A0AAN7Z8W8</accession>
<protein>
    <submittedName>
        <fullName evidence="3">Uncharacterized protein</fullName>
    </submittedName>
</protein>
<dbReference type="AlphaFoldDB" id="A0AAN7Z8W8"/>
<feature type="region of interest" description="Disordered" evidence="2">
    <location>
        <begin position="104"/>
        <end position="168"/>
    </location>
</feature>
<feature type="compositionally biased region" description="Polar residues" evidence="2">
    <location>
        <begin position="46"/>
        <end position="69"/>
    </location>
</feature>
<organism evidence="3 4">
    <name type="scientific">Xylaria bambusicola</name>
    <dbReference type="NCBI Taxonomy" id="326684"/>
    <lineage>
        <taxon>Eukaryota</taxon>
        <taxon>Fungi</taxon>
        <taxon>Dikarya</taxon>
        <taxon>Ascomycota</taxon>
        <taxon>Pezizomycotina</taxon>
        <taxon>Sordariomycetes</taxon>
        <taxon>Xylariomycetidae</taxon>
        <taxon>Xylariales</taxon>
        <taxon>Xylariaceae</taxon>
        <taxon>Xylaria</taxon>
    </lineage>
</organism>
<proteinExistence type="predicted"/>
<comment type="caution">
    <text evidence="3">The sequence shown here is derived from an EMBL/GenBank/DDBJ whole genome shotgun (WGS) entry which is preliminary data.</text>
</comment>
<evidence type="ECO:0000256" key="2">
    <source>
        <dbReference type="SAM" id="MobiDB-lite"/>
    </source>
</evidence>
<evidence type="ECO:0000313" key="4">
    <source>
        <dbReference type="Proteomes" id="UP001305414"/>
    </source>
</evidence>
<dbReference type="Proteomes" id="UP001305414">
    <property type="component" value="Unassembled WGS sequence"/>
</dbReference>
<feature type="coiled-coil region" evidence="1">
    <location>
        <begin position="252"/>
        <end position="395"/>
    </location>
</feature>